<dbReference type="RefSeq" id="WP_131167755.1">
    <property type="nucleotide sequence ID" value="NZ_SDMQ01000005.1"/>
</dbReference>
<gene>
    <name evidence="2" type="ORF">ET989_06615</name>
</gene>
<dbReference type="AlphaFoldDB" id="A0A4V2JSI5"/>
<comment type="caution">
    <text evidence="2">The sequence shown here is derived from an EMBL/GenBank/DDBJ whole genome shotgun (WGS) entry which is preliminary data.</text>
</comment>
<organism evidence="2 3">
    <name type="scientific">Propioniciclava sinopodophylli</name>
    <dbReference type="NCBI Taxonomy" id="1837344"/>
    <lineage>
        <taxon>Bacteria</taxon>
        <taxon>Bacillati</taxon>
        <taxon>Actinomycetota</taxon>
        <taxon>Actinomycetes</taxon>
        <taxon>Propionibacteriales</taxon>
        <taxon>Propionibacteriaceae</taxon>
        <taxon>Propioniciclava</taxon>
    </lineage>
</organism>
<protein>
    <submittedName>
        <fullName evidence="2">Uncharacterized protein</fullName>
    </submittedName>
</protein>
<dbReference type="Proteomes" id="UP000292373">
    <property type="component" value="Unassembled WGS sequence"/>
</dbReference>
<name>A0A4V2JSI5_9ACTN</name>
<proteinExistence type="predicted"/>
<sequence length="191" mass="20805">MVQRLARVAGRTPLLVWGHRNDPATAVKVTVRVVDPLARQAEETVLVPAWVEPVPALHLEIVDVFRNVGRGYVANLVTSADPGKVPPYVLSVVATLPGRVGPILPPIRPDRPLPRPPRPLARRAQWNLPNIPARRSPVPPRAGDISAERSSAPEARTEIGLWVPLTSMAGLTVTIAHPSQGEVQQSWRPPR</sequence>
<evidence type="ECO:0000256" key="1">
    <source>
        <dbReference type="SAM" id="MobiDB-lite"/>
    </source>
</evidence>
<keyword evidence="3" id="KW-1185">Reference proteome</keyword>
<evidence type="ECO:0000313" key="2">
    <source>
        <dbReference type="EMBL" id="TBT85414.1"/>
    </source>
</evidence>
<feature type="region of interest" description="Disordered" evidence="1">
    <location>
        <begin position="128"/>
        <end position="153"/>
    </location>
</feature>
<accession>A0A4V2JSI5</accession>
<dbReference type="OrthoDB" id="1490305at2"/>
<evidence type="ECO:0000313" key="3">
    <source>
        <dbReference type="Proteomes" id="UP000292373"/>
    </source>
</evidence>
<dbReference type="EMBL" id="SDMQ01000005">
    <property type="protein sequence ID" value="TBT85414.1"/>
    <property type="molecule type" value="Genomic_DNA"/>
</dbReference>
<reference evidence="2 3" key="1">
    <citation type="submission" date="2019-01" db="EMBL/GenBank/DDBJ databases">
        <title>Lactibacter flavus gen. nov., sp. nov., a novel bacterium of the family Propionibacteriaceae isolated from raw milk and dairy products.</title>
        <authorList>
            <person name="Huptas C."/>
            <person name="Wenning M."/>
            <person name="Breitenwieser F."/>
            <person name="Doll E."/>
            <person name="Von Neubeck M."/>
            <person name="Busse H.-J."/>
            <person name="Scherer S."/>
        </authorList>
    </citation>
    <scope>NUCLEOTIDE SEQUENCE [LARGE SCALE GENOMIC DNA]</scope>
    <source>
        <strain evidence="2 3">KCTC 33808</strain>
    </source>
</reference>